<dbReference type="SUPFAM" id="SSF52540">
    <property type="entry name" value="P-loop containing nucleoside triphosphate hydrolases"/>
    <property type="match status" value="1"/>
</dbReference>
<dbReference type="SMART" id="SM00382">
    <property type="entry name" value="AAA"/>
    <property type="match status" value="1"/>
</dbReference>
<proteinExistence type="predicted"/>
<name>A0ABY6HYA6_9ARCH</name>
<organism evidence="2 3">
    <name type="scientific">Candidatus Lokiarchaeum ossiferum</name>
    <dbReference type="NCBI Taxonomy" id="2951803"/>
    <lineage>
        <taxon>Archaea</taxon>
        <taxon>Promethearchaeati</taxon>
        <taxon>Promethearchaeota</taxon>
        <taxon>Promethearchaeia</taxon>
        <taxon>Promethearchaeales</taxon>
        <taxon>Promethearchaeaceae</taxon>
        <taxon>Candidatus Lokiarchaeum</taxon>
    </lineage>
</organism>
<dbReference type="InterPro" id="IPR003593">
    <property type="entry name" value="AAA+_ATPase"/>
</dbReference>
<protein>
    <recommendedName>
        <fullName evidence="1">AAA+ ATPase domain-containing protein</fullName>
    </recommendedName>
</protein>
<dbReference type="InterPro" id="IPR027417">
    <property type="entry name" value="P-loop_NTPase"/>
</dbReference>
<dbReference type="Proteomes" id="UP001208689">
    <property type="component" value="Chromosome"/>
</dbReference>
<dbReference type="Gene3D" id="3.40.50.300">
    <property type="entry name" value="P-loop containing nucleotide triphosphate hydrolases"/>
    <property type="match status" value="1"/>
</dbReference>
<dbReference type="Pfam" id="PF13481">
    <property type="entry name" value="AAA_25"/>
    <property type="match status" value="1"/>
</dbReference>
<evidence type="ECO:0000313" key="2">
    <source>
        <dbReference type="EMBL" id="UYP47302.1"/>
    </source>
</evidence>
<evidence type="ECO:0000313" key="3">
    <source>
        <dbReference type="Proteomes" id="UP001208689"/>
    </source>
</evidence>
<sequence length="247" mass="29052">MDYIPNEEMIFSQKKDKFPYISINDFVSSLLLNPQLTMLWGDVGTGKTTIALQLILQILEKTDQKCFYLHTKQSPIKQLIKRIIPQWDKFKSQVLFWQVNTFKEQLDVIIKWQLQIEQLERFFKHPKVGFIIIDEIASQYLLELGTDKKNEHINQEMTLILATLTKICREKEIPVLLLNNFTKRKQDDETLVAMPYGGKIISYWTDKEIKIERTPQVSRMKFSLTKNNSISILPSTWTYLLGDRGFS</sequence>
<reference evidence="2" key="1">
    <citation type="submission" date="2022-09" db="EMBL/GenBank/DDBJ databases">
        <title>Actin cytoskeleton and complex cell architecture in an #Asgard archaeon.</title>
        <authorList>
            <person name="Ponce Toledo R.I."/>
            <person name="Schleper C."/>
            <person name="Rodrigues Oliveira T."/>
            <person name="Wollweber F."/>
            <person name="Xu J."/>
            <person name="Rittmann S."/>
            <person name="Klingl A."/>
            <person name="Pilhofer M."/>
        </authorList>
    </citation>
    <scope>NUCLEOTIDE SEQUENCE</scope>
    <source>
        <strain evidence="2">B-35</strain>
    </source>
</reference>
<gene>
    <name evidence="2" type="ORF">NEF87_003587</name>
</gene>
<evidence type="ECO:0000259" key="1">
    <source>
        <dbReference type="SMART" id="SM00382"/>
    </source>
</evidence>
<feature type="domain" description="AAA+ ATPase" evidence="1">
    <location>
        <begin position="33"/>
        <end position="215"/>
    </location>
</feature>
<keyword evidence="3" id="KW-1185">Reference proteome</keyword>
<dbReference type="EMBL" id="CP104013">
    <property type="protein sequence ID" value="UYP47302.1"/>
    <property type="molecule type" value="Genomic_DNA"/>
</dbReference>
<accession>A0ABY6HYA6</accession>